<dbReference type="Proteomes" id="UP000724584">
    <property type="component" value="Unassembled WGS sequence"/>
</dbReference>
<dbReference type="EMBL" id="JAGIZQ010000003">
    <property type="protein sequence ID" value="KAH6637356.1"/>
    <property type="molecule type" value="Genomic_DNA"/>
</dbReference>
<organism evidence="1 2">
    <name type="scientific">Chaetomium tenue</name>
    <dbReference type="NCBI Taxonomy" id="1854479"/>
    <lineage>
        <taxon>Eukaryota</taxon>
        <taxon>Fungi</taxon>
        <taxon>Dikarya</taxon>
        <taxon>Ascomycota</taxon>
        <taxon>Pezizomycotina</taxon>
        <taxon>Sordariomycetes</taxon>
        <taxon>Sordariomycetidae</taxon>
        <taxon>Sordariales</taxon>
        <taxon>Chaetomiaceae</taxon>
        <taxon>Chaetomium</taxon>
    </lineage>
</organism>
<feature type="non-terminal residue" evidence="1">
    <location>
        <position position="78"/>
    </location>
</feature>
<keyword evidence="2" id="KW-1185">Reference proteome</keyword>
<sequence length="78" mass="8846">MTLCFRPLLLNVCESNILLLCAPVFNSSLVTGWYLVACDGSSFFKLCKTSPFCFAPWNLYVTICTLQREDGYLNTHEI</sequence>
<comment type="caution">
    <text evidence="1">The sequence shown here is derived from an EMBL/GenBank/DDBJ whole genome shotgun (WGS) entry which is preliminary data.</text>
</comment>
<protein>
    <submittedName>
        <fullName evidence="1">Uncharacterized protein</fullName>
    </submittedName>
</protein>
<evidence type="ECO:0000313" key="1">
    <source>
        <dbReference type="EMBL" id="KAH6637356.1"/>
    </source>
</evidence>
<accession>A0ACB7PK00</accession>
<proteinExistence type="predicted"/>
<evidence type="ECO:0000313" key="2">
    <source>
        <dbReference type="Proteomes" id="UP000724584"/>
    </source>
</evidence>
<gene>
    <name evidence="1" type="ORF">F5144DRAFT_570343</name>
</gene>
<name>A0ACB7PK00_9PEZI</name>
<reference evidence="1 2" key="1">
    <citation type="journal article" date="2021" name="Nat. Commun.">
        <title>Genetic determinants of endophytism in the Arabidopsis root mycobiome.</title>
        <authorList>
            <person name="Mesny F."/>
            <person name="Miyauchi S."/>
            <person name="Thiergart T."/>
            <person name="Pickel B."/>
            <person name="Atanasova L."/>
            <person name="Karlsson M."/>
            <person name="Huettel B."/>
            <person name="Barry K.W."/>
            <person name="Haridas S."/>
            <person name="Chen C."/>
            <person name="Bauer D."/>
            <person name="Andreopoulos W."/>
            <person name="Pangilinan J."/>
            <person name="LaButti K."/>
            <person name="Riley R."/>
            <person name="Lipzen A."/>
            <person name="Clum A."/>
            <person name="Drula E."/>
            <person name="Henrissat B."/>
            <person name="Kohler A."/>
            <person name="Grigoriev I.V."/>
            <person name="Martin F.M."/>
            <person name="Hacquard S."/>
        </authorList>
    </citation>
    <scope>NUCLEOTIDE SEQUENCE [LARGE SCALE GENOMIC DNA]</scope>
    <source>
        <strain evidence="1 2">MPI-SDFR-AT-0079</strain>
    </source>
</reference>